<dbReference type="AlphaFoldDB" id="A0A6H1ZEW1"/>
<evidence type="ECO:0000313" key="1">
    <source>
        <dbReference type="EMBL" id="QJA45999.1"/>
    </source>
</evidence>
<gene>
    <name evidence="1" type="ORF">TM448A00302_0007</name>
</gene>
<dbReference type="EMBL" id="MT144001">
    <property type="protein sequence ID" value="QJA45999.1"/>
    <property type="molecule type" value="Genomic_DNA"/>
</dbReference>
<organism evidence="1">
    <name type="scientific">viral metagenome</name>
    <dbReference type="NCBI Taxonomy" id="1070528"/>
    <lineage>
        <taxon>unclassified sequences</taxon>
        <taxon>metagenomes</taxon>
        <taxon>organismal metagenomes</taxon>
    </lineage>
</organism>
<evidence type="ECO:0008006" key="2">
    <source>
        <dbReference type="Google" id="ProtNLM"/>
    </source>
</evidence>
<sequence length="392" mass="41401">MAVNAQSADEILRLAYDATNVALKVNITVLDNKRLKVGTDGDVSLVLNSAGLAANTALANVIIGTPVTNAMAANSLIISNITADGDISIIANDGGNSKTFMFADASAAILYLPQAITFGADNTWSTAQTGMTLTSPTLINSTYNNGSNIDTQHLDGAIYSFRAINTAESTQIVAAVTGNATVANSTFDILKGKLTGALNVGAQNLLFTNCLIKDIGTDYLSIRNDTDTANADLYVNYLRPYSGIVMAAGAHIFGHQGYHEFKETTAPGAGAADTARIYAIVDGLALTDLAAVFQDGTVDIFAQEVTPLDAPTFVNPSGTVLKVMLKKEHAGVVKIVAVFPDGREFDLKHFEYHDPVKIDANKGCDKPIPADWFTETKAEITTRLANTEKVTG</sequence>
<protein>
    <recommendedName>
        <fullName evidence="2">Tail protein</fullName>
    </recommendedName>
</protein>
<name>A0A6H1ZEW1_9ZZZZ</name>
<reference evidence="1" key="1">
    <citation type="submission" date="2020-03" db="EMBL/GenBank/DDBJ databases">
        <title>The deep terrestrial virosphere.</title>
        <authorList>
            <person name="Holmfeldt K."/>
            <person name="Nilsson E."/>
            <person name="Simone D."/>
            <person name="Lopez-Fernandez M."/>
            <person name="Wu X."/>
            <person name="de Brujin I."/>
            <person name="Lundin D."/>
            <person name="Andersson A."/>
            <person name="Bertilsson S."/>
            <person name="Dopson M."/>
        </authorList>
    </citation>
    <scope>NUCLEOTIDE SEQUENCE</scope>
    <source>
        <strain evidence="1">TM448A00302</strain>
    </source>
</reference>
<proteinExistence type="predicted"/>
<accession>A0A6H1ZEW1</accession>